<dbReference type="PANTHER" id="PTHR15304:SF4">
    <property type="entry name" value="MYOD FAMILY INHIBITOR-LIKE"/>
    <property type="match status" value="1"/>
</dbReference>
<evidence type="ECO:0000256" key="1">
    <source>
        <dbReference type="ARBA" id="ARBA00025778"/>
    </source>
</evidence>
<evidence type="ECO:0000256" key="2">
    <source>
        <dbReference type="SAM" id="MobiDB-lite"/>
    </source>
</evidence>
<feature type="compositionally biased region" description="Basic and acidic residues" evidence="2">
    <location>
        <begin position="15"/>
        <end position="25"/>
    </location>
</feature>
<dbReference type="EMBL" id="AHAT01006490">
    <property type="status" value="NOT_ANNOTATED_CDS"/>
    <property type="molecule type" value="Genomic_DNA"/>
</dbReference>
<dbReference type="GO" id="GO:0045892">
    <property type="term" value="P:negative regulation of DNA-templated transcription"/>
    <property type="evidence" value="ECO:0000318"/>
    <property type="project" value="GO_Central"/>
</dbReference>
<protein>
    <submittedName>
        <fullName evidence="3">Zgc:113363</fullName>
    </submittedName>
</protein>
<organism evidence="3 4">
    <name type="scientific">Lepisosteus oculatus</name>
    <name type="common">Spotted gar</name>
    <dbReference type="NCBI Taxonomy" id="7918"/>
    <lineage>
        <taxon>Eukaryota</taxon>
        <taxon>Metazoa</taxon>
        <taxon>Chordata</taxon>
        <taxon>Craniata</taxon>
        <taxon>Vertebrata</taxon>
        <taxon>Euteleostomi</taxon>
        <taxon>Actinopterygii</taxon>
        <taxon>Neopterygii</taxon>
        <taxon>Holostei</taxon>
        <taxon>Semionotiformes</taxon>
        <taxon>Lepisosteidae</taxon>
        <taxon>Lepisosteus</taxon>
    </lineage>
</organism>
<dbReference type="Pfam" id="PF15316">
    <property type="entry name" value="MDFI"/>
    <property type="match status" value="1"/>
</dbReference>
<dbReference type="GO" id="GO:0005634">
    <property type="term" value="C:nucleus"/>
    <property type="evidence" value="ECO:0000318"/>
    <property type="project" value="GO_Central"/>
</dbReference>
<dbReference type="GO" id="GO:0046328">
    <property type="term" value="P:regulation of JNK cascade"/>
    <property type="evidence" value="ECO:0000318"/>
    <property type="project" value="GO_Central"/>
</dbReference>
<dbReference type="GeneTree" id="ENSGT00940000158685"/>
<proteinExistence type="inferred from homology"/>
<dbReference type="GO" id="GO:0030111">
    <property type="term" value="P:regulation of Wnt signaling pathway"/>
    <property type="evidence" value="ECO:0000318"/>
    <property type="project" value="GO_Central"/>
</dbReference>
<dbReference type="GeneID" id="102697133"/>
<feature type="compositionally biased region" description="Basic and acidic residues" evidence="2">
    <location>
        <begin position="37"/>
        <end position="46"/>
    </location>
</feature>
<dbReference type="EMBL" id="AHAT01006489">
    <property type="status" value="NOT_ANNOTATED_CDS"/>
    <property type="molecule type" value="Genomic_DNA"/>
</dbReference>
<feature type="compositionally biased region" description="Basic and acidic residues" evidence="2">
    <location>
        <begin position="59"/>
        <end position="75"/>
    </location>
</feature>
<reference evidence="3" key="3">
    <citation type="submission" date="2025-09" db="UniProtKB">
        <authorList>
            <consortium name="Ensembl"/>
        </authorList>
    </citation>
    <scope>IDENTIFICATION</scope>
</reference>
<sequence>MSRSEADIMDAGLGAKDRETDREGPDIPGCPQNHGAQSERDGHIHTPEPPQAGGACVLDSEHSLTGDTSASEKAHLLPHQQTKPPCTAGQGEESVHLPQPKTTPTGCGEADGTTPKSQVRPHNGGGSTGAPPIRSPPGVTRGGQRGFSGHISPRSSAYNGHMTRLASTSTTKSQHSFKSTAAQIQQAAGDDRCVHCVLACLFCELLSLCSVLVECLGCGRGCGALCCCMGGAEGGGACGGGEDGCSTGVDCGMLEDCCESSDCLEICFECCSICFPA</sequence>
<dbReference type="AlphaFoldDB" id="W5NBS0"/>
<dbReference type="InParanoid" id="W5NBS0"/>
<dbReference type="PANTHER" id="PTHR15304">
    <property type="entry name" value="MYOD FAMILY INHIBITOR"/>
    <property type="match status" value="1"/>
</dbReference>
<name>W5NBS0_LEPOC</name>
<evidence type="ECO:0000313" key="3">
    <source>
        <dbReference type="Ensembl" id="ENSLOCP00000018079.1"/>
    </source>
</evidence>
<dbReference type="OrthoDB" id="9046739at2759"/>
<dbReference type="EMBL" id="AHAT01006491">
    <property type="status" value="NOT_ANNOTATED_CDS"/>
    <property type="molecule type" value="Genomic_DNA"/>
</dbReference>
<accession>W5NBS0</accession>
<dbReference type="InterPro" id="IPR026134">
    <property type="entry name" value="MDFI/MDFIC"/>
</dbReference>
<comment type="similarity">
    <text evidence="1">Belongs to the MDFI family.</text>
</comment>
<reference evidence="3" key="2">
    <citation type="submission" date="2025-08" db="UniProtKB">
        <authorList>
            <consortium name="Ensembl"/>
        </authorList>
    </citation>
    <scope>IDENTIFICATION</scope>
</reference>
<dbReference type="Ensembl" id="ENSLOCT00000018111.1">
    <property type="protein sequence ID" value="ENSLOCP00000018079.1"/>
    <property type="gene ID" value="ENSLOCG00000014689.1"/>
</dbReference>
<feature type="region of interest" description="Disordered" evidence="2">
    <location>
        <begin position="1"/>
        <end position="142"/>
    </location>
</feature>
<evidence type="ECO:0000313" key="4">
    <source>
        <dbReference type="Proteomes" id="UP000018468"/>
    </source>
</evidence>
<dbReference type="EMBL" id="AHAT01006492">
    <property type="status" value="NOT_ANNOTATED_CDS"/>
    <property type="molecule type" value="Genomic_DNA"/>
</dbReference>
<dbReference type="Bgee" id="ENSLOCG00000014689">
    <property type="expression patterns" value="Expressed in bone element and 9 other cell types or tissues"/>
</dbReference>
<dbReference type="HOGENOM" id="CLU_1142268_0_0_1"/>
<keyword evidence="4" id="KW-1185">Reference proteome</keyword>
<dbReference type="eggNOG" id="ENOG502S3QQ">
    <property type="taxonomic scope" value="Eukaryota"/>
</dbReference>
<dbReference type="Proteomes" id="UP000018468">
    <property type="component" value="Linkage group LG1"/>
</dbReference>
<reference evidence="4" key="1">
    <citation type="submission" date="2011-12" db="EMBL/GenBank/DDBJ databases">
        <title>The Draft Genome of Lepisosteus oculatus.</title>
        <authorList>
            <consortium name="The Broad Institute Genome Assembly &amp; Analysis Group"/>
            <consortium name="Computational R&amp;D Group"/>
            <consortium name="and Sequencing Platform"/>
            <person name="Di Palma F."/>
            <person name="Alfoldi J."/>
            <person name="Johnson J."/>
            <person name="Berlin A."/>
            <person name="Gnerre S."/>
            <person name="Jaffe D."/>
            <person name="MacCallum I."/>
            <person name="Young S."/>
            <person name="Walker B.J."/>
            <person name="Lander E.S."/>
            <person name="Lindblad-Toh K."/>
        </authorList>
    </citation>
    <scope>NUCLEOTIDE SEQUENCE [LARGE SCALE GENOMIC DNA]</scope>
</reference>